<organism evidence="1">
    <name type="scientific">gut metagenome</name>
    <dbReference type="NCBI Taxonomy" id="749906"/>
    <lineage>
        <taxon>unclassified sequences</taxon>
        <taxon>metagenomes</taxon>
        <taxon>organismal metagenomes</taxon>
    </lineage>
</organism>
<accession>J9GQG3</accession>
<gene>
    <name evidence="1" type="ORF">EVA_09593</name>
</gene>
<dbReference type="AlphaFoldDB" id="J9GQG3"/>
<sequence length="132" mass="15118">MASKFHAEAECYPLTDLHLQVKQESGELLVFDDDDQELTRCVIEEWIGNTSEDFYEEVPAVLIEAILRIKEVAENMAILKPYSFVLIGEDKETLSDLYLVDDDTILLSGDLMKGLNEDLDHFWEELSTSTEK</sequence>
<evidence type="ECO:0000313" key="1">
    <source>
        <dbReference type="EMBL" id="EJX02300.1"/>
    </source>
</evidence>
<dbReference type="EMBL" id="AMCI01002599">
    <property type="protein sequence ID" value="EJX02300.1"/>
    <property type="molecule type" value="Genomic_DNA"/>
</dbReference>
<protein>
    <submittedName>
        <fullName evidence="1">Uncharacterized protein</fullName>
    </submittedName>
</protein>
<reference evidence="1" key="1">
    <citation type="journal article" date="2012" name="PLoS ONE">
        <title>Gene sets for utilization of primary and secondary nutrition supplies in the distal gut of endangered iberian lynx.</title>
        <authorList>
            <person name="Alcaide M."/>
            <person name="Messina E."/>
            <person name="Richter M."/>
            <person name="Bargiela R."/>
            <person name="Peplies J."/>
            <person name="Huws S.A."/>
            <person name="Newbold C.J."/>
            <person name="Golyshin P.N."/>
            <person name="Simon M.A."/>
            <person name="Lopez G."/>
            <person name="Yakimov M.M."/>
            <person name="Ferrer M."/>
        </authorList>
    </citation>
    <scope>NUCLEOTIDE SEQUENCE</scope>
</reference>
<comment type="caution">
    <text evidence="1">The sequence shown here is derived from an EMBL/GenBank/DDBJ whole genome shotgun (WGS) entry which is preliminary data.</text>
</comment>
<proteinExistence type="predicted"/>
<name>J9GQG3_9ZZZZ</name>